<feature type="signal peptide" evidence="8">
    <location>
        <begin position="1"/>
        <end position="21"/>
    </location>
</feature>
<keyword evidence="6 7" id="KW-0408">Iron</keyword>
<evidence type="ECO:0000256" key="7">
    <source>
        <dbReference type="PROSITE-ProRule" id="PRU00433"/>
    </source>
</evidence>
<evidence type="ECO:0000259" key="9">
    <source>
        <dbReference type="PROSITE" id="PS51007"/>
    </source>
</evidence>
<organism evidence="10 11">
    <name type="scientific">Roseinatronobacter alkalisoli</name>
    <dbReference type="NCBI Taxonomy" id="3028235"/>
    <lineage>
        <taxon>Bacteria</taxon>
        <taxon>Pseudomonadati</taxon>
        <taxon>Pseudomonadota</taxon>
        <taxon>Alphaproteobacteria</taxon>
        <taxon>Rhodobacterales</taxon>
        <taxon>Paracoccaceae</taxon>
        <taxon>Roseinatronobacter</taxon>
    </lineage>
</organism>
<protein>
    <submittedName>
        <fullName evidence="10">Cytochrome c peroxidase</fullName>
    </submittedName>
</protein>
<keyword evidence="10" id="KW-0575">Peroxidase</keyword>
<dbReference type="Pfam" id="PF03150">
    <property type="entry name" value="CCP_MauG"/>
    <property type="match status" value="1"/>
</dbReference>
<gene>
    <name evidence="10" type="ORF">PUT78_13950</name>
</gene>
<evidence type="ECO:0000313" key="11">
    <source>
        <dbReference type="Proteomes" id="UP001431784"/>
    </source>
</evidence>
<dbReference type="PANTHER" id="PTHR30600">
    <property type="entry name" value="CYTOCHROME C PEROXIDASE-RELATED"/>
    <property type="match status" value="1"/>
</dbReference>
<keyword evidence="3 7" id="KW-0479">Metal-binding</keyword>
<keyword evidence="2 7" id="KW-0349">Heme</keyword>
<evidence type="ECO:0000256" key="4">
    <source>
        <dbReference type="ARBA" id="ARBA00022729"/>
    </source>
</evidence>
<dbReference type="PANTHER" id="PTHR30600:SF10">
    <property type="entry name" value="BLL6722 PROTEIN"/>
    <property type="match status" value="1"/>
</dbReference>
<dbReference type="InterPro" id="IPR036909">
    <property type="entry name" value="Cyt_c-like_dom_sf"/>
</dbReference>
<evidence type="ECO:0000313" key="10">
    <source>
        <dbReference type="EMBL" id="MDD7972205.1"/>
    </source>
</evidence>
<evidence type="ECO:0000256" key="3">
    <source>
        <dbReference type="ARBA" id="ARBA00022723"/>
    </source>
</evidence>
<accession>A0ABT5TAQ9</accession>
<dbReference type="PROSITE" id="PS51007">
    <property type="entry name" value="CYTC"/>
    <property type="match status" value="1"/>
</dbReference>
<evidence type="ECO:0000256" key="6">
    <source>
        <dbReference type="ARBA" id="ARBA00023004"/>
    </source>
</evidence>
<dbReference type="InterPro" id="IPR004852">
    <property type="entry name" value="Di-haem_cyt_c_peroxidsae"/>
</dbReference>
<evidence type="ECO:0000256" key="8">
    <source>
        <dbReference type="SAM" id="SignalP"/>
    </source>
</evidence>
<comment type="subcellular location">
    <subcellularLocation>
        <location evidence="1">Cell envelope</location>
    </subcellularLocation>
</comment>
<dbReference type="SUPFAM" id="SSF46626">
    <property type="entry name" value="Cytochrome c"/>
    <property type="match status" value="2"/>
</dbReference>
<keyword evidence="11" id="KW-1185">Reference proteome</keyword>
<dbReference type="Gene3D" id="1.10.760.10">
    <property type="entry name" value="Cytochrome c-like domain"/>
    <property type="match status" value="2"/>
</dbReference>
<dbReference type="RefSeq" id="WP_274352881.1">
    <property type="nucleotide sequence ID" value="NZ_JAQZSM010000013.1"/>
</dbReference>
<evidence type="ECO:0000256" key="5">
    <source>
        <dbReference type="ARBA" id="ARBA00023002"/>
    </source>
</evidence>
<dbReference type="Proteomes" id="UP001431784">
    <property type="component" value="Unassembled WGS sequence"/>
</dbReference>
<evidence type="ECO:0000256" key="2">
    <source>
        <dbReference type="ARBA" id="ARBA00022617"/>
    </source>
</evidence>
<comment type="caution">
    <text evidence="10">The sequence shown here is derived from an EMBL/GenBank/DDBJ whole genome shotgun (WGS) entry which is preliminary data.</text>
</comment>
<name>A0ABT5TAQ9_9RHOB</name>
<dbReference type="InterPro" id="IPR051395">
    <property type="entry name" value="Cytochrome_c_Peroxidase/MauG"/>
</dbReference>
<reference evidence="10" key="1">
    <citation type="submission" date="2023-02" db="EMBL/GenBank/DDBJ databases">
        <title>Description of Roseinatronobacter alkalisoli sp. nov., an alkaliphilic bacerium isolated from soda soil.</title>
        <authorList>
            <person name="Wei W."/>
        </authorList>
    </citation>
    <scope>NUCLEOTIDE SEQUENCE</scope>
    <source>
        <strain evidence="10">HJB301</strain>
    </source>
</reference>
<feature type="chain" id="PRO_5045210347" evidence="8">
    <location>
        <begin position="22"/>
        <end position="443"/>
    </location>
</feature>
<dbReference type="GO" id="GO:0004601">
    <property type="term" value="F:peroxidase activity"/>
    <property type="evidence" value="ECO:0007669"/>
    <property type="project" value="UniProtKB-KW"/>
</dbReference>
<keyword evidence="4 8" id="KW-0732">Signal</keyword>
<keyword evidence="5" id="KW-0560">Oxidoreductase</keyword>
<feature type="domain" description="Cytochrome c" evidence="9">
    <location>
        <begin position="258"/>
        <end position="419"/>
    </location>
</feature>
<proteinExistence type="predicted"/>
<sequence length="443" mass="47088">MRCIALGLIVVAGLAPGGAMADIPLPDPVSDTDYASHPPELVRLGWHLFYDPILSGNREVACATCHHPAFGTSDGVSLGLGDGGRGLGPARVADADNMPEQRIPRNSPALWNLGAHEFTRMFHDGRIEEDPTRETGLRTPLEGDMMVGFASLLSAQNMFPVLSPDEMAGHYSENEIAQAVRQGRITGAGGAWDLIAARVRGIPDYAARFIATHDNIGAPDDIAFTDISNAIAAFVAVEFRSDTSPFDAFLRDGTSLPEDAARGMGLFYGRATCSTCHSGPFQTDHGFHARGVPQLGPGKAARFESHRRDTGRMRVTGRDEDAFAFRTPSLRNVAHSAPYGHAGSHATLAGFIRDHADPVTALTRYDRAQVILPDLGVDDWLIMNDPVEIAAIAGAVQTPPIALNDDDIADIVAFLNSLSDPQALAGQLGVPPSVPSGLVVPNP</sequence>
<dbReference type="EMBL" id="JAQZSM010000013">
    <property type="protein sequence ID" value="MDD7972205.1"/>
    <property type="molecule type" value="Genomic_DNA"/>
</dbReference>
<dbReference type="InterPro" id="IPR009056">
    <property type="entry name" value="Cyt_c-like_dom"/>
</dbReference>
<evidence type="ECO:0000256" key="1">
    <source>
        <dbReference type="ARBA" id="ARBA00004196"/>
    </source>
</evidence>